<evidence type="ECO:0000259" key="10">
    <source>
        <dbReference type="PROSITE" id="PS50240"/>
    </source>
</evidence>
<evidence type="ECO:0000256" key="2">
    <source>
        <dbReference type="ARBA" id="ARBA00007664"/>
    </source>
</evidence>
<dbReference type="EMBL" id="CADEPI010000122">
    <property type="protein sequence ID" value="CAB3376009.1"/>
    <property type="molecule type" value="Genomic_DNA"/>
</dbReference>
<sequence length="258" mass="27257">MARFLRVALLACLAAAAVASPRTAYGNGRIVGGSPADPAEYPSQVSLRALGSHSCGASIISENWVLTAGHCVELMLPGWLEIHANSNHLITNGTSHEVVRFIQHAGFNFSDFTSEDIAVIEVTPPFEFSETAQPAVLPEQDVETAAGSPAVVIGWGFIDTNGPVSPSLLEVDQVVRDYQDCFNIYTPDVNVTTEQICADVPEGGKGICSGDSGGPLFVDGLLVGLVSWSANGCAAEGFPGVYTRVASYRDWIRENTGV</sequence>
<dbReference type="InterPro" id="IPR001254">
    <property type="entry name" value="Trypsin_dom"/>
</dbReference>
<feature type="chain" id="PRO_5035937776" description="Peptidase S1 domain-containing protein" evidence="9">
    <location>
        <begin position="20"/>
        <end position="258"/>
    </location>
</feature>
<dbReference type="SUPFAM" id="SSF50494">
    <property type="entry name" value="Trypsin-like serine proteases"/>
    <property type="match status" value="1"/>
</dbReference>
<gene>
    <name evidence="11" type="ORF">CLODIP_2_CD14187</name>
</gene>
<dbReference type="InterPro" id="IPR050430">
    <property type="entry name" value="Peptidase_S1"/>
</dbReference>
<evidence type="ECO:0000256" key="5">
    <source>
        <dbReference type="ARBA" id="ARBA00022801"/>
    </source>
</evidence>
<keyword evidence="9" id="KW-0732">Signal</keyword>
<feature type="signal peptide" evidence="9">
    <location>
        <begin position="1"/>
        <end position="19"/>
    </location>
</feature>
<dbReference type="PRINTS" id="PR00722">
    <property type="entry name" value="CHYMOTRYPSIN"/>
</dbReference>
<dbReference type="Proteomes" id="UP000494165">
    <property type="component" value="Unassembled WGS sequence"/>
</dbReference>
<keyword evidence="4 8" id="KW-0645">Protease</keyword>
<keyword evidence="3" id="KW-0964">Secreted</keyword>
<dbReference type="InterPro" id="IPR033116">
    <property type="entry name" value="TRYPSIN_SER"/>
</dbReference>
<dbReference type="Gene3D" id="2.40.10.10">
    <property type="entry name" value="Trypsin-like serine proteases"/>
    <property type="match status" value="1"/>
</dbReference>
<proteinExistence type="inferred from homology"/>
<dbReference type="InterPro" id="IPR018114">
    <property type="entry name" value="TRYPSIN_HIS"/>
</dbReference>
<comment type="similarity">
    <text evidence="2">Belongs to the peptidase S1 family.</text>
</comment>
<evidence type="ECO:0000256" key="8">
    <source>
        <dbReference type="RuleBase" id="RU363034"/>
    </source>
</evidence>
<evidence type="ECO:0000256" key="3">
    <source>
        <dbReference type="ARBA" id="ARBA00022525"/>
    </source>
</evidence>
<keyword evidence="5 8" id="KW-0378">Hydrolase</keyword>
<feature type="domain" description="Peptidase S1" evidence="10">
    <location>
        <begin position="30"/>
        <end position="257"/>
    </location>
</feature>
<dbReference type="GO" id="GO:0004252">
    <property type="term" value="F:serine-type endopeptidase activity"/>
    <property type="evidence" value="ECO:0007669"/>
    <property type="project" value="InterPro"/>
</dbReference>
<accession>A0A8S1D6G2</accession>
<protein>
    <recommendedName>
        <fullName evidence="10">Peptidase S1 domain-containing protein</fullName>
    </recommendedName>
</protein>
<dbReference type="PANTHER" id="PTHR24276:SF98">
    <property type="entry name" value="FI18310P1-RELATED"/>
    <property type="match status" value="1"/>
</dbReference>
<dbReference type="OrthoDB" id="10059102at2759"/>
<dbReference type="InterPro" id="IPR009003">
    <property type="entry name" value="Peptidase_S1_PA"/>
</dbReference>
<keyword evidence="7" id="KW-1015">Disulfide bond</keyword>
<dbReference type="PROSITE" id="PS50240">
    <property type="entry name" value="TRYPSIN_DOM"/>
    <property type="match status" value="1"/>
</dbReference>
<comment type="caution">
    <text evidence="11">The sequence shown here is derived from an EMBL/GenBank/DDBJ whole genome shotgun (WGS) entry which is preliminary data.</text>
</comment>
<evidence type="ECO:0000256" key="9">
    <source>
        <dbReference type="SAM" id="SignalP"/>
    </source>
</evidence>
<evidence type="ECO:0000256" key="7">
    <source>
        <dbReference type="ARBA" id="ARBA00023157"/>
    </source>
</evidence>
<organism evidence="11 12">
    <name type="scientific">Cloeon dipterum</name>
    <dbReference type="NCBI Taxonomy" id="197152"/>
    <lineage>
        <taxon>Eukaryota</taxon>
        <taxon>Metazoa</taxon>
        <taxon>Ecdysozoa</taxon>
        <taxon>Arthropoda</taxon>
        <taxon>Hexapoda</taxon>
        <taxon>Insecta</taxon>
        <taxon>Pterygota</taxon>
        <taxon>Palaeoptera</taxon>
        <taxon>Ephemeroptera</taxon>
        <taxon>Pisciforma</taxon>
        <taxon>Baetidae</taxon>
        <taxon>Cloeon</taxon>
    </lineage>
</organism>
<dbReference type="PANTHER" id="PTHR24276">
    <property type="entry name" value="POLYSERASE-RELATED"/>
    <property type="match status" value="1"/>
</dbReference>
<evidence type="ECO:0000313" key="12">
    <source>
        <dbReference type="Proteomes" id="UP000494165"/>
    </source>
</evidence>
<dbReference type="InterPro" id="IPR043504">
    <property type="entry name" value="Peptidase_S1_PA_chymotrypsin"/>
</dbReference>
<dbReference type="SMART" id="SM00020">
    <property type="entry name" value="Tryp_SPc"/>
    <property type="match status" value="1"/>
</dbReference>
<dbReference type="PROSITE" id="PS00135">
    <property type="entry name" value="TRYPSIN_SER"/>
    <property type="match status" value="1"/>
</dbReference>
<dbReference type="AlphaFoldDB" id="A0A8S1D6G2"/>
<evidence type="ECO:0000256" key="6">
    <source>
        <dbReference type="ARBA" id="ARBA00022825"/>
    </source>
</evidence>
<dbReference type="InterPro" id="IPR001314">
    <property type="entry name" value="Peptidase_S1A"/>
</dbReference>
<evidence type="ECO:0000256" key="1">
    <source>
        <dbReference type="ARBA" id="ARBA00004613"/>
    </source>
</evidence>
<keyword evidence="6 8" id="KW-0720">Serine protease</keyword>
<name>A0A8S1D6G2_9INSE</name>
<evidence type="ECO:0000313" key="11">
    <source>
        <dbReference type="EMBL" id="CAB3376009.1"/>
    </source>
</evidence>
<dbReference type="GO" id="GO:0016485">
    <property type="term" value="P:protein processing"/>
    <property type="evidence" value="ECO:0007669"/>
    <property type="project" value="UniProtKB-ARBA"/>
</dbReference>
<keyword evidence="12" id="KW-1185">Reference proteome</keyword>
<evidence type="ECO:0000256" key="4">
    <source>
        <dbReference type="ARBA" id="ARBA00022670"/>
    </source>
</evidence>
<reference evidence="11 12" key="1">
    <citation type="submission" date="2020-04" db="EMBL/GenBank/DDBJ databases">
        <authorList>
            <person name="Alioto T."/>
            <person name="Alioto T."/>
            <person name="Gomez Garrido J."/>
        </authorList>
    </citation>
    <scope>NUCLEOTIDE SEQUENCE [LARGE SCALE GENOMIC DNA]</scope>
</reference>
<dbReference type="CDD" id="cd00190">
    <property type="entry name" value="Tryp_SPc"/>
    <property type="match status" value="1"/>
</dbReference>
<comment type="subcellular location">
    <subcellularLocation>
        <location evidence="1">Secreted</location>
    </subcellularLocation>
</comment>
<dbReference type="PROSITE" id="PS00134">
    <property type="entry name" value="TRYPSIN_HIS"/>
    <property type="match status" value="1"/>
</dbReference>
<dbReference type="Pfam" id="PF00089">
    <property type="entry name" value="Trypsin"/>
    <property type="match status" value="1"/>
</dbReference>
<dbReference type="GO" id="GO:0005576">
    <property type="term" value="C:extracellular region"/>
    <property type="evidence" value="ECO:0007669"/>
    <property type="project" value="UniProtKB-SubCell"/>
</dbReference>
<dbReference type="FunFam" id="2.40.10.10:FF:000047">
    <property type="entry name" value="Trypsin eta"/>
    <property type="match status" value="1"/>
</dbReference>